<accession>A0A2T2WMV7</accession>
<dbReference type="EMBL" id="PXYT01000091">
    <property type="protein sequence ID" value="PSR23575.1"/>
    <property type="molecule type" value="Genomic_DNA"/>
</dbReference>
<dbReference type="Proteomes" id="UP000242699">
    <property type="component" value="Unassembled WGS sequence"/>
</dbReference>
<evidence type="ECO:0000313" key="2">
    <source>
        <dbReference type="Proteomes" id="UP000242699"/>
    </source>
</evidence>
<name>A0A2T2WMV7_9FIRM</name>
<comment type="caution">
    <text evidence="1">The sequence shown here is derived from an EMBL/GenBank/DDBJ whole genome shotgun (WGS) entry which is preliminary data.</text>
</comment>
<dbReference type="AlphaFoldDB" id="A0A2T2WMV7"/>
<reference evidence="1 2" key="1">
    <citation type="journal article" date="2014" name="BMC Genomics">
        <title>Comparison of environmental and isolate Sulfobacillus genomes reveals diverse carbon, sulfur, nitrogen, and hydrogen metabolisms.</title>
        <authorList>
            <person name="Justice N.B."/>
            <person name="Norman A."/>
            <person name="Brown C.T."/>
            <person name="Singh A."/>
            <person name="Thomas B.C."/>
            <person name="Banfield J.F."/>
        </authorList>
    </citation>
    <scope>NUCLEOTIDE SEQUENCE [LARGE SCALE GENOMIC DNA]</scope>
    <source>
        <strain evidence="1">AMDSBA1</strain>
    </source>
</reference>
<gene>
    <name evidence="1" type="ORF">C7B43_19895</name>
</gene>
<sequence length="139" mass="15524">KRKTPEGGQEAATRLTPSRLRLGRGMRGHYVQRHVPMRKDLASVSICCLETLAAILSKRRGVPGVCVVTFTLFSPNALERNLTSWSNFLKNRGHIKEFQTTIILSHSGGGFILPETPGAQSSWEYLLPFLFLLKVLVTF</sequence>
<protein>
    <submittedName>
        <fullName evidence="1">Uncharacterized protein</fullName>
    </submittedName>
</protein>
<organism evidence="1 2">
    <name type="scientific">Sulfobacillus benefaciens</name>
    <dbReference type="NCBI Taxonomy" id="453960"/>
    <lineage>
        <taxon>Bacteria</taxon>
        <taxon>Bacillati</taxon>
        <taxon>Bacillota</taxon>
        <taxon>Clostridia</taxon>
        <taxon>Eubacteriales</taxon>
        <taxon>Clostridiales Family XVII. Incertae Sedis</taxon>
        <taxon>Sulfobacillus</taxon>
    </lineage>
</organism>
<feature type="non-terminal residue" evidence="1">
    <location>
        <position position="1"/>
    </location>
</feature>
<evidence type="ECO:0000313" key="1">
    <source>
        <dbReference type="EMBL" id="PSR23575.1"/>
    </source>
</evidence>
<proteinExistence type="predicted"/>